<sequence>MKRLRRLSVGGRSRGPTKTEEPGMISEEVAAAAVEAERIMAAEKEVAEKLAAEAAAAEAERIEREKTIGCYLTFSDACQGSLSTVWSTEPVEGAIAFFKSQKPVAQHKFTANQGRSVLVSQCGGLKSSAGQSSKKFFKGIAQFIKSAKTWEGTIDFIAQLEGRPVSIFLNDAEINVVPVVFGSHVEAATLARMKAVAVFSEAAGQQHMNVLKLETNYFMSIAEKEGAGLVLSA</sequence>
<feature type="domain" description="Immune mapped protein 2 N-terminal" evidence="3">
    <location>
        <begin position="68"/>
        <end position="155"/>
    </location>
</feature>
<dbReference type="EMBL" id="HBEY01023939">
    <property type="protein sequence ID" value="CAD8608032.1"/>
    <property type="molecule type" value="Transcribed_RNA"/>
</dbReference>
<evidence type="ECO:0000313" key="4">
    <source>
        <dbReference type="EMBL" id="CAD8608032.1"/>
    </source>
</evidence>
<dbReference type="InterPro" id="IPR040955">
    <property type="entry name" value="IMP2_N"/>
</dbReference>
<evidence type="ECO:0000256" key="1">
    <source>
        <dbReference type="SAM" id="Coils"/>
    </source>
</evidence>
<organism evidence="4">
    <name type="scientific">Coccolithus braarudii</name>
    <dbReference type="NCBI Taxonomy" id="221442"/>
    <lineage>
        <taxon>Eukaryota</taxon>
        <taxon>Haptista</taxon>
        <taxon>Haptophyta</taxon>
        <taxon>Prymnesiophyceae</taxon>
        <taxon>Coccolithales</taxon>
        <taxon>Coccolithaceae</taxon>
        <taxon>Coccolithus</taxon>
    </lineage>
</organism>
<evidence type="ECO:0000256" key="2">
    <source>
        <dbReference type="SAM" id="MobiDB-lite"/>
    </source>
</evidence>
<keyword evidence="1" id="KW-0175">Coiled coil</keyword>
<feature type="coiled-coil region" evidence="1">
    <location>
        <begin position="33"/>
        <end position="67"/>
    </location>
</feature>
<name>A0A7S0LEU2_9EUKA</name>
<feature type="region of interest" description="Disordered" evidence="2">
    <location>
        <begin position="1"/>
        <end position="22"/>
    </location>
</feature>
<reference evidence="4" key="1">
    <citation type="submission" date="2021-01" db="EMBL/GenBank/DDBJ databases">
        <authorList>
            <person name="Corre E."/>
            <person name="Pelletier E."/>
            <person name="Niang G."/>
            <person name="Scheremetjew M."/>
            <person name="Finn R."/>
            <person name="Kale V."/>
            <person name="Holt S."/>
            <person name="Cochrane G."/>
            <person name="Meng A."/>
            <person name="Brown T."/>
            <person name="Cohen L."/>
        </authorList>
    </citation>
    <scope>NUCLEOTIDE SEQUENCE</scope>
    <source>
        <strain evidence="4">PLY182g</strain>
    </source>
</reference>
<accession>A0A7S0LEU2</accession>
<proteinExistence type="predicted"/>
<gene>
    <name evidence="4" type="ORF">CPEL01642_LOCUS11409</name>
</gene>
<dbReference type="AlphaFoldDB" id="A0A7S0LEU2"/>
<protein>
    <recommendedName>
        <fullName evidence="3">Immune mapped protein 2 N-terminal domain-containing protein</fullName>
    </recommendedName>
</protein>
<evidence type="ECO:0000259" key="3">
    <source>
        <dbReference type="Pfam" id="PF18590"/>
    </source>
</evidence>
<dbReference type="Pfam" id="PF18590">
    <property type="entry name" value="IMP2_N"/>
    <property type="match status" value="1"/>
</dbReference>